<evidence type="ECO:0000313" key="9">
    <source>
        <dbReference type="Proteomes" id="UP000199409"/>
    </source>
</evidence>
<dbReference type="STRING" id="37625.SAMN05660420_02564"/>
<evidence type="ECO:0000313" key="8">
    <source>
        <dbReference type="EMBL" id="SEA60164.1"/>
    </source>
</evidence>
<accession>A0A1H4CII3</accession>
<evidence type="ECO:0000256" key="6">
    <source>
        <dbReference type="SAM" id="SignalP"/>
    </source>
</evidence>
<organism evidence="8 9">
    <name type="scientific">Desulfuromusa kysingii</name>
    <dbReference type="NCBI Taxonomy" id="37625"/>
    <lineage>
        <taxon>Bacteria</taxon>
        <taxon>Pseudomonadati</taxon>
        <taxon>Thermodesulfobacteriota</taxon>
        <taxon>Desulfuromonadia</taxon>
        <taxon>Desulfuromonadales</taxon>
        <taxon>Geopsychrobacteraceae</taxon>
        <taxon>Desulfuromusa</taxon>
    </lineage>
</organism>
<feature type="chain" id="PRO_5011731074" evidence="6">
    <location>
        <begin position="24"/>
        <end position="511"/>
    </location>
</feature>
<name>A0A1H4CII3_9BACT</name>
<sequence>MEKYFKFLFAVAILLMIGLPGCAGPTLNVAPVAISDNPTSKIFELEDTLAEGRKQQIHVLSPTWYAKAADYLEKARYGLANDDSVAGILQNIAYGHAHFDKAKEYALIAQSAISQAIKARDLANAAGAASLGEDYQKVEDEFKTLTADIENNNLSRAEKNESQVAQDFADLELRAIKENTLGEVRNLLATNIHNGAKKLAPKTLQETEKALIDADLFITQQRYEREEMQNKANAALFQAQRLGQIMAASNALKTMSPEDISLRQESQLHQLASELGSRDLRNEPTDLQLQSILESVVSLQEDNQYLKEKRHQEMLEFEAKLTEKQSEIDSQRQQIAALEGQSKEDQRARELIALQEKETKARLESERHFQQLFNEVQGLFAQDQAEVYKQAKNLVIRLKAMQFPVGKDLIMPNNYALLSQVRNAIRTFGNPDVVIEGHTDNTGSAAINALLSQNRAEAVRQYFIANGTLEAEKITALGYGPERPLAANDTPEGRAINRRIDVIIKTEMSNH</sequence>
<dbReference type="InterPro" id="IPR006665">
    <property type="entry name" value="OmpA-like"/>
</dbReference>
<feature type="domain" description="OmpA-like" evidence="7">
    <location>
        <begin position="390"/>
        <end position="508"/>
    </location>
</feature>
<dbReference type="Proteomes" id="UP000199409">
    <property type="component" value="Unassembled WGS sequence"/>
</dbReference>
<keyword evidence="3" id="KW-0998">Cell outer membrane</keyword>
<dbReference type="SUPFAM" id="SSF103088">
    <property type="entry name" value="OmpA-like"/>
    <property type="match status" value="1"/>
</dbReference>
<dbReference type="Gene3D" id="3.30.1330.60">
    <property type="entry name" value="OmpA-like domain"/>
    <property type="match status" value="1"/>
</dbReference>
<evidence type="ECO:0000256" key="4">
    <source>
        <dbReference type="PROSITE-ProRule" id="PRU00473"/>
    </source>
</evidence>
<dbReference type="PANTHER" id="PTHR30329">
    <property type="entry name" value="STATOR ELEMENT OF FLAGELLAR MOTOR COMPLEX"/>
    <property type="match status" value="1"/>
</dbReference>
<evidence type="ECO:0000259" key="7">
    <source>
        <dbReference type="PROSITE" id="PS51123"/>
    </source>
</evidence>
<evidence type="ECO:0000256" key="1">
    <source>
        <dbReference type="ARBA" id="ARBA00004442"/>
    </source>
</evidence>
<evidence type="ECO:0000256" key="5">
    <source>
        <dbReference type="SAM" id="Coils"/>
    </source>
</evidence>
<dbReference type="PROSITE" id="PS51123">
    <property type="entry name" value="OMPA_2"/>
    <property type="match status" value="1"/>
</dbReference>
<dbReference type="InterPro" id="IPR006690">
    <property type="entry name" value="OMPA-like_CS"/>
</dbReference>
<dbReference type="Pfam" id="PF00691">
    <property type="entry name" value="OmpA"/>
    <property type="match status" value="1"/>
</dbReference>
<gene>
    <name evidence="8" type="ORF">SAMN05660420_02564</name>
</gene>
<dbReference type="CDD" id="cd07185">
    <property type="entry name" value="OmpA_C-like"/>
    <property type="match status" value="1"/>
</dbReference>
<keyword evidence="6" id="KW-0732">Signal</keyword>
<dbReference type="InterPro" id="IPR050330">
    <property type="entry name" value="Bact_OuterMem_StrucFunc"/>
</dbReference>
<dbReference type="PROSITE" id="PS01068">
    <property type="entry name" value="OMPA_1"/>
    <property type="match status" value="1"/>
</dbReference>
<dbReference type="EMBL" id="FNQN01000008">
    <property type="protein sequence ID" value="SEA60164.1"/>
    <property type="molecule type" value="Genomic_DNA"/>
</dbReference>
<proteinExistence type="predicted"/>
<evidence type="ECO:0000256" key="2">
    <source>
        <dbReference type="ARBA" id="ARBA00023136"/>
    </source>
</evidence>
<keyword evidence="5" id="KW-0175">Coiled coil</keyword>
<keyword evidence="9" id="KW-1185">Reference proteome</keyword>
<dbReference type="RefSeq" id="WP_175498389.1">
    <property type="nucleotide sequence ID" value="NZ_FNQN01000008.1"/>
</dbReference>
<dbReference type="PRINTS" id="PR01021">
    <property type="entry name" value="OMPADOMAIN"/>
</dbReference>
<feature type="signal peptide" evidence="6">
    <location>
        <begin position="1"/>
        <end position="23"/>
    </location>
</feature>
<reference evidence="8 9" key="1">
    <citation type="submission" date="2016-10" db="EMBL/GenBank/DDBJ databases">
        <authorList>
            <person name="de Groot N.N."/>
        </authorList>
    </citation>
    <scope>NUCLEOTIDE SEQUENCE [LARGE SCALE GENOMIC DNA]</scope>
    <source>
        <strain evidence="8 9">DSM 7343</strain>
    </source>
</reference>
<keyword evidence="2 4" id="KW-0472">Membrane</keyword>
<evidence type="ECO:0000256" key="3">
    <source>
        <dbReference type="ARBA" id="ARBA00023237"/>
    </source>
</evidence>
<dbReference type="InterPro" id="IPR006664">
    <property type="entry name" value="OMP_bac"/>
</dbReference>
<dbReference type="PANTHER" id="PTHR30329:SF21">
    <property type="entry name" value="LIPOPROTEIN YIAD-RELATED"/>
    <property type="match status" value="1"/>
</dbReference>
<feature type="coiled-coil region" evidence="5">
    <location>
        <begin position="314"/>
        <end position="348"/>
    </location>
</feature>
<protein>
    <submittedName>
        <fullName evidence="8">Outer membrane protein OmpA</fullName>
    </submittedName>
</protein>
<dbReference type="GO" id="GO:0009279">
    <property type="term" value="C:cell outer membrane"/>
    <property type="evidence" value="ECO:0007669"/>
    <property type="project" value="UniProtKB-SubCell"/>
</dbReference>
<comment type="subcellular location">
    <subcellularLocation>
        <location evidence="1">Cell outer membrane</location>
    </subcellularLocation>
</comment>
<dbReference type="AlphaFoldDB" id="A0A1H4CII3"/>
<dbReference type="InterPro" id="IPR036737">
    <property type="entry name" value="OmpA-like_sf"/>
</dbReference>